<accession>A0ABY7D4P2</accession>
<dbReference type="EMBL" id="CP110435">
    <property type="protein sequence ID" value="WAQ92073.1"/>
    <property type="molecule type" value="Genomic_DNA"/>
</dbReference>
<keyword evidence="2" id="KW-1185">Reference proteome</keyword>
<organism evidence="1 2">
    <name type="scientific">Puccinia triticina</name>
    <dbReference type="NCBI Taxonomy" id="208348"/>
    <lineage>
        <taxon>Eukaryota</taxon>
        <taxon>Fungi</taxon>
        <taxon>Dikarya</taxon>
        <taxon>Basidiomycota</taxon>
        <taxon>Pucciniomycotina</taxon>
        <taxon>Pucciniomycetes</taxon>
        <taxon>Pucciniales</taxon>
        <taxon>Pucciniaceae</taxon>
        <taxon>Puccinia</taxon>
    </lineage>
</organism>
<dbReference type="PANTHER" id="PTHR33069:SF3">
    <property type="entry name" value="DYNEIN HEAVY CHAIN TAIL DOMAIN-CONTAINING PROTEIN"/>
    <property type="match status" value="1"/>
</dbReference>
<evidence type="ECO:0000313" key="1">
    <source>
        <dbReference type="EMBL" id="WAQ92073.1"/>
    </source>
</evidence>
<name>A0ABY7D4P2_9BASI</name>
<protein>
    <submittedName>
        <fullName evidence="1">Uncharacterized protein</fullName>
    </submittedName>
</protein>
<sequence length="428" mass="48565">MAVEQRRRDLARMERSMDISRYSPILEGLINKHSFEPSHLRPGTKDPNLRIEHMGGRAETFDKLHLVLLPTIKGQLSSLLNSLDSIDPRKCPEARVDSTAGIVSNLDVILESTVSSIVSLTFDSPLPDENHDHGLEKLKAFRCSRLQTNVKRLVRDAIYRSLFQDLCSFIGCCSMAHFMNEDHWVWEEMCDLKGRMEKRIAWSDDLIDRTIDWCRKSDWAMVHEGWLEASDSVDEILGSMLTCRSDFVTVTSDAHRIDDNATLDERNAHLESITEVSKSAIPLAKLARILVRKTLEAISRKQRSALGGTELNSESMKQLYEAPTVMLRTLQYLSNLSYQFGYPPGLFPDELDRNTVIRKFVEDLPVDMESAIIALDACLIPFLPPIEEEEPPGGHLKSFLPTFKHSWDVASGHLMDAVLTFEVERIAI</sequence>
<evidence type="ECO:0000313" key="2">
    <source>
        <dbReference type="Proteomes" id="UP001164743"/>
    </source>
</evidence>
<reference evidence="1" key="1">
    <citation type="submission" date="2022-10" db="EMBL/GenBank/DDBJ databases">
        <title>Puccinia triticina Genome sequencing and assembly.</title>
        <authorList>
            <person name="Li C."/>
        </authorList>
    </citation>
    <scope>NUCLEOTIDE SEQUENCE</scope>
    <source>
        <strain evidence="1">Pt15</strain>
    </source>
</reference>
<dbReference type="RefSeq" id="XP_053027628.1">
    <property type="nucleotide sequence ID" value="XM_053163676.1"/>
</dbReference>
<gene>
    <name evidence="1" type="ORF">PtA15_15A469</name>
</gene>
<dbReference type="PANTHER" id="PTHR33069">
    <property type="entry name" value="CHROMOSOME 7, WHOLE GENOME SHOTGUN SEQUENCE-RELATED"/>
    <property type="match status" value="1"/>
</dbReference>
<dbReference type="Proteomes" id="UP001164743">
    <property type="component" value="Chromosome 15A"/>
</dbReference>
<proteinExistence type="predicted"/>
<dbReference type="GeneID" id="77804571"/>